<gene>
    <name evidence="1" type="ORF">MW7_010305</name>
</gene>
<dbReference type="Proteomes" id="UP000004277">
    <property type="component" value="Unassembled WGS sequence"/>
</dbReference>
<protein>
    <submittedName>
        <fullName evidence="1">BON domain-containing protein</fullName>
    </submittedName>
</protein>
<evidence type="ECO:0000313" key="2">
    <source>
        <dbReference type="Proteomes" id="UP000004277"/>
    </source>
</evidence>
<comment type="caution">
    <text evidence="1">The sequence shown here is derived from an EMBL/GenBank/DDBJ whole genome shotgun (WGS) entry which is preliminary data.</text>
</comment>
<dbReference type="EMBL" id="AKCV02000017">
    <property type="protein sequence ID" value="TMS57856.1"/>
    <property type="molecule type" value="Genomic_DNA"/>
</dbReference>
<reference evidence="1" key="1">
    <citation type="submission" date="2019-05" db="EMBL/GenBank/DDBJ databases">
        <title>Revised genome assembly of Burkholderiaceae (previously Ralstonia) sp. PBA.</title>
        <authorList>
            <person name="Gan H.M."/>
        </authorList>
    </citation>
    <scope>NUCLEOTIDE SEQUENCE</scope>
    <source>
        <strain evidence="1">PBA</strain>
    </source>
</reference>
<organism evidence="1 2">
    <name type="scientific">Imbroritus primus</name>
    <dbReference type="NCBI Taxonomy" id="3058603"/>
    <lineage>
        <taxon>Bacteria</taxon>
        <taxon>Pseudomonadati</taxon>
        <taxon>Pseudomonadota</taxon>
        <taxon>Betaproteobacteria</taxon>
        <taxon>Burkholderiales</taxon>
        <taxon>Burkholderiaceae</taxon>
        <taxon>Imbroritus</taxon>
    </lineage>
</organism>
<keyword evidence="2" id="KW-1185">Reference proteome</keyword>
<proteinExistence type="predicted"/>
<evidence type="ECO:0000313" key="1">
    <source>
        <dbReference type="EMBL" id="TMS57856.1"/>
    </source>
</evidence>
<sequence length="248" mass="25993">MKKSLRMSLGPVMTATAMLLATTQLTACFPIMAGAVAGGVLSATDRRSTATQAIDRGLQMELEATFASQYNGQARVAATVYNRKVLLTGEARNEALRQQIETYAKGRENVREVINDIRVASSPSLAARSEDAFITTKVKSSLIAETGVPSNSIKVTTEGNTVYLLGVVTEPEGERATNVARTVSGVSKVVKAFDYVSEAEKDQLDRMSSAQQSGQPAAPATTAPSSATPAMPAAPADTGVQVTPVALP</sequence>
<name>A0ACD3SNI0_9BURK</name>
<accession>A0ACD3SNI0</accession>